<evidence type="ECO:0000313" key="3">
    <source>
        <dbReference type="Proteomes" id="UP001500683"/>
    </source>
</evidence>
<evidence type="ECO:0000256" key="1">
    <source>
        <dbReference type="SAM" id="MobiDB-lite"/>
    </source>
</evidence>
<keyword evidence="3" id="KW-1185">Reference proteome</keyword>
<sequence>MDLTPYVDTLRRELAVAAETGGEDARALAERLVAPLDSAARLALLEALSAAADEITRELAPGSVEVRLRGRDPDFVVTPPPADPSPEAPPARSLKDALVGAFEVSMGVRPAAVSPEDADEGGEGGGTARLTLRLPAQLKPRIEESAAAMGLSVNAWLVRAVTAALDPAGPGGTAGPAQGRPIGRHYTGWAR</sequence>
<gene>
    <name evidence="2" type="ORF">GCM10022214_28510</name>
</gene>
<dbReference type="InterPro" id="IPR013321">
    <property type="entry name" value="Arc_rbn_hlx_hlx"/>
</dbReference>
<dbReference type="SUPFAM" id="SSF47598">
    <property type="entry name" value="Ribbon-helix-helix"/>
    <property type="match status" value="1"/>
</dbReference>
<evidence type="ECO:0008006" key="4">
    <source>
        <dbReference type="Google" id="ProtNLM"/>
    </source>
</evidence>
<proteinExistence type="predicted"/>
<organism evidence="2 3">
    <name type="scientific">Actinomadura miaoliensis</name>
    <dbReference type="NCBI Taxonomy" id="430685"/>
    <lineage>
        <taxon>Bacteria</taxon>
        <taxon>Bacillati</taxon>
        <taxon>Actinomycetota</taxon>
        <taxon>Actinomycetes</taxon>
        <taxon>Streptosporangiales</taxon>
        <taxon>Thermomonosporaceae</taxon>
        <taxon>Actinomadura</taxon>
    </lineage>
</organism>
<name>A0ABP7VNX0_9ACTN</name>
<reference evidence="3" key="1">
    <citation type="journal article" date="2019" name="Int. J. Syst. Evol. Microbiol.">
        <title>The Global Catalogue of Microorganisms (GCM) 10K type strain sequencing project: providing services to taxonomists for standard genome sequencing and annotation.</title>
        <authorList>
            <consortium name="The Broad Institute Genomics Platform"/>
            <consortium name="The Broad Institute Genome Sequencing Center for Infectious Disease"/>
            <person name="Wu L."/>
            <person name="Ma J."/>
        </authorList>
    </citation>
    <scope>NUCLEOTIDE SEQUENCE [LARGE SCALE GENOMIC DNA]</scope>
    <source>
        <strain evidence="3">JCM 16702</strain>
    </source>
</reference>
<comment type="caution">
    <text evidence="2">The sequence shown here is derived from an EMBL/GenBank/DDBJ whole genome shotgun (WGS) entry which is preliminary data.</text>
</comment>
<feature type="region of interest" description="Disordered" evidence="1">
    <location>
        <begin position="169"/>
        <end position="191"/>
    </location>
</feature>
<dbReference type="InterPro" id="IPR010985">
    <property type="entry name" value="Ribbon_hlx_hlx"/>
</dbReference>
<dbReference type="Proteomes" id="UP001500683">
    <property type="component" value="Unassembled WGS sequence"/>
</dbReference>
<dbReference type="Gene3D" id="1.10.1220.10">
    <property type="entry name" value="Met repressor-like"/>
    <property type="match status" value="1"/>
</dbReference>
<protein>
    <recommendedName>
        <fullName evidence="4">Toxin-antitoxin system HicB family antitoxin</fullName>
    </recommendedName>
</protein>
<dbReference type="RefSeq" id="WP_344946397.1">
    <property type="nucleotide sequence ID" value="NZ_BAAAZG010000016.1"/>
</dbReference>
<dbReference type="EMBL" id="BAAAZG010000016">
    <property type="protein sequence ID" value="GAA4071037.1"/>
    <property type="molecule type" value="Genomic_DNA"/>
</dbReference>
<accession>A0ABP7VNX0</accession>
<evidence type="ECO:0000313" key="2">
    <source>
        <dbReference type="EMBL" id="GAA4071037.1"/>
    </source>
</evidence>